<evidence type="ECO:0000313" key="3">
    <source>
        <dbReference type="EMBL" id="MDI1491493.1"/>
    </source>
</evidence>
<evidence type="ECO:0000256" key="2">
    <source>
        <dbReference type="SAM" id="Phobius"/>
    </source>
</evidence>
<keyword evidence="4" id="KW-1185">Reference proteome</keyword>
<name>A0AA43TXF4_9LECA</name>
<feature type="transmembrane region" description="Helical" evidence="2">
    <location>
        <begin position="340"/>
        <end position="362"/>
    </location>
</feature>
<dbReference type="AlphaFoldDB" id="A0AA43TXF4"/>
<keyword evidence="2" id="KW-0472">Membrane</keyword>
<feature type="transmembrane region" description="Helical" evidence="2">
    <location>
        <begin position="198"/>
        <end position="218"/>
    </location>
</feature>
<dbReference type="PANTHER" id="PTHR42024">
    <property type="entry name" value="AMINO ACID PERMEASE_ SLC12A DOMAIN-CONTAINING PROTEIN"/>
    <property type="match status" value="1"/>
</dbReference>
<comment type="caution">
    <text evidence="3">The sequence shown here is derived from an EMBL/GenBank/DDBJ whole genome shotgun (WGS) entry which is preliminary data.</text>
</comment>
<evidence type="ECO:0000256" key="1">
    <source>
        <dbReference type="SAM" id="MobiDB-lite"/>
    </source>
</evidence>
<feature type="region of interest" description="Disordered" evidence="1">
    <location>
        <begin position="263"/>
        <end position="290"/>
    </location>
</feature>
<feature type="transmembrane region" description="Helical" evidence="2">
    <location>
        <begin position="112"/>
        <end position="131"/>
    </location>
</feature>
<reference evidence="3" key="1">
    <citation type="journal article" date="2023" name="Genome Biol. Evol.">
        <title>First Whole Genome Sequence and Flow Cytometry Genome Size Data for the Lichen-Forming Fungus Ramalina farinacea (Ascomycota).</title>
        <authorList>
            <person name="Llewellyn T."/>
            <person name="Mian S."/>
            <person name="Hill R."/>
            <person name="Leitch I.J."/>
            <person name="Gaya E."/>
        </authorList>
    </citation>
    <scope>NUCLEOTIDE SEQUENCE</scope>
    <source>
        <strain evidence="3">LIQ254RAFAR</strain>
    </source>
</reference>
<feature type="compositionally biased region" description="Low complexity" evidence="1">
    <location>
        <begin position="1"/>
        <end position="26"/>
    </location>
</feature>
<feature type="region of interest" description="Disordered" evidence="1">
    <location>
        <begin position="1"/>
        <end position="52"/>
    </location>
</feature>
<proteinExistence type="predicted"/>
<feature type="transmembrane region" description="Helical" evidence="2">
    <location>
        <begin position="230"/>
        <end position="255"/>
    </location>
</feature>
<keyword evidence="2" id="KW-0812">Transmembrane</keyword>
<feature type="transmembrane region" description="Helical" evidence="2">
    <location>
        <begin position="368"/>
        <end position="390"/>
    </location>
</feature>
<accession>A0AA43TXF4</accession>
<organism evidence="3 4">
    <name type="scientific">Ramalina farinacea</name>
    <dbReference type="NCBI Taxonomy" id="258253"/>
    <lineage>
        <taxon>Eukaryota</taxon>
        <taxon>Fungi</taxon>
        <taxon>Dikarya</taxon>
        <taxon>Ascomycota</taxon>
        <taxon>Pezizomycotina</taxon>
        <taxon>Lecanoromycetes</taxon>
        <taxon>OSLEUM clade</taxon>
        <taxon>Lecanoromycetidae</taxon>
        <taxon>Lecanorales</taxon>
        <taxon>Lecanorineae</taxon>
        <taxon>Ramalinaceae</taxon>
        <taxon>Ramalina</taxon>
    </lineage>
</organism>
<protein>
    <submittedName>
        <fullName evidence="3">Uncharacterized protein</fullName>
    </submittedName>
</protein>
<keyword evidence="2" id="KW-1133">Transmembrane helix</keyword>
<dbReference type="Proteomes" id="UP001161017">
    <property type="component" value="Unassembled WGS sequence"/>
</dbReference>
<feature type="compositionally biased region" description="Polar residues" evidence="1">
    <location>
        <begin position="266"/>
        <end position="289"/>
    </location>
</feature>
<sequence length="419" mass="46120">MASPLHAPSSSSVSSSSALSSNPPKLSGEHPPAVPPLFAPSQASNSPAGTLNRPAFQSRPSTILPELPYDTSHHKTSIIIIWTLLAFDVFIIPLALFYALWFGTHPRLDPAYLFAITTGVFGLISGAEWAYRGWNLWHRPALRPLGLNHDRHADDVRLEGGGPGVEHEGGETQDSEGALPTNDNGRQARKKKRWYTGWYYKLDFFHFSYTIGYSIGLIELIIGSSPSQPFLRLCATPTATFIILYGLLFCIFASYHHTSRPPPFRISSQPGPASHTPPSASLSASQPTSLPRAPLRPLTYTILEDVLSVDTGLGARWRTAMDARYTVSPPFRRLLVQMDLFWGVPAILIGVGTIVVVALEAVPQEVAYGIGWGVPPVWAILWSALTYLWVKRSLRRERQAWTMSATRTEGEKEQGRQGG</sequence>
<feature type="region of interest" description="Disordered" evidence="1">
    <location>
        <begin position="158"/>
        <end position="186"/>
    </location>
</feature>
<dbReference type="EMBL" id="JAPUFD010000014">
    <property type="protein sequence ID" value="MDI1491493.1"/>
    <property type="molecule type" value="Genomic_DNA"/>
</dbReference>
<dbReference type="PANTHER" id="PTHR42024:SF1">
    <property type="entry name" value="AMINO ACID PERMEASE_ SLC12A DOMAIN-CONTAINING PROTEIN"/>
    <property type="match status" value="1"/>
</dbReference>
<gene>
    <name evidence="3" type="ORF">OHK93_002702</name>
</gene>
<evidence type="ECO:0000313" key="4">
    <source>
        <dbReference type="Proteomes" id="UP001161017"/>
    </source>
</evidence>
<feature type="transmembrane region" description="Helical" evidence="2">
    <location>
        <begin position="79"/>
        <end position="100"/>
    </location>
</feature>